<dbReference type="PANTHER" id="PTHR35811">
    <property type="entry name" value="SLR1870 PROTEIN"/>
    <property type="match status" value="1"/>
</dbReference>
<proteinExistence type="predicted"/>
<organism evidence="3 4">
    <name type="scientific">Flavimobilis rhizosphaerae</name>
    <dbReference type="NCBI Taxonomy" id="2775421"/>
    <lineage>
        <taxon>Bacteria</taxon>
        <taxon>Bacillati</taxon>
        <taxon>Actinomycetota</taxon>
        <taxon>Actinomycetes</taxon>
        <taxon>Micrococcales</taxon>
        <taxon>Jonesiaceae</taxon>
        <taxon>Flavimobilis</taxon>
    </lineage>
</organism>
<dbReference type="PROSITE" id="PS51644">
    <property type="entry name" value="HTH_OST"/>
    <property type="match status" value="1"/>
</dbReference>
<feature type="domain" description="HTH OST-type" evidence="2">
    <location>
        <begin position="174"/>
        <end position="251"/>
    </location>
</feature>
<sequence>MAAPNGSQRRLAVLVDADNAPAAIIEGLLEEVARYGVATVKRIYGDWTSQQMNSWKRVLLAQSLQPVQQFAYTTGKNATDSALIIDAMDLLHTGDLDGFCIVSSDSDFTRLASRLRESGKKVYGFGEEKTPSSFVAACDQFIYTGVLRRPAADPTPVPTGPSKGASPVTTPKKPQPVPFRFICQAIDDISGDDEWALLSQLGSHLTKLRPGFDPRLYGFAKLSTLLAAQPDLEVTQAVVGNGATAVVRIRPSATPALSSAARSTAGTRATATS</sequence>
<dbReference type="Gene3D" id="3.30.420.610">
    <property type="entry name" value="LOTUS domain-like"/>
    <property type="match status" value="1"/>
</dbReference>
<protein>
    <submittedName>
        <fullName evidence="3">NYN domain-containing protein</fullName>
    </submittedName>
</protein>
<evidence type="ECO:0000256" key="1">
    <source>
        <dbReference type="SAM" id="MobiDB-lite"/>
    </source>
</evidence>
<dbReference type="CDD" id="cd10146">
    <property type="entry name" value="LabA_like_C"/>
    <property type="match status" value="1"/>
</dbReference>
<dbReference type="PANTHER" id="PTHR35811:SF1">
    <property type="entry name" value="HTH OST-TYPE DOMAIN-CONTAINING PROTEIN"/>
    <property type="match status" value="1"/>
</dbReference>
<name>A0ABR9DQ83_9MICO</name>
<dbReference type="Pfam" id="PF01936">
    <property type="entry name" value="NYN"/>
    <property type="match status" value="1"/>
</dbReference>
<comment type="caution">
    <text evidence="3">The sequence shown here is derived from an EMBL/GenBank/DDBJ whole genome shotgun (WGS) entry which is preliminary data.</text>
</comment>
<dbReference type="RefSeq" id="WP_192279226.1">
    <property type="nucleotide sequence ID" value="NZ_JACZDF010000003.1"/>
</dbReference>
<dbReference type="Gene3D" id="3.40.50.1010">
    <property type="entry name" value="5'-nuclease"/>
    <property type="match status" value="1"/>
</dbReference>
<dbReference type="InterPro" id="IPR041966">
    <property type="entry name" value="LOTUS-like"/>
</dbReference>
<feature type="region of interest" description="Disordered" evidence="1">
    <location>
        <begin position="152"/>
        <end position="172"/>
    </location>
</feature>
<gene>
    <name evidence="3" type="ORF">IGS67_07255</name>
</gene>
<evidence type="ECO:0000313" key="3">
    <source>
        <dbReference type="EMBL" id="MBD9699287.1"/>
    </source>
</evidence>
<reference evidence="3 4" key="1">
    <citation type="submission" date="2020-09" db="EMBL/GenBank/DDBJ databases">
        <title>Flavimobilis rhizosphaerae sp. nov., isolated from rhizosphere soil of Spartina alterniflora.</title>
        <authorList>
            <person name="Hanqin C."/>
        </authorList>
    </citation>
    <scope>NUCLEOTIDE SEQUENCE [LARGE SCALE GENOMIC DNA]</scope>
    <source>
        <strain evidence="3 4">GY 10621</strain>
    </source>
</reference>
<evidence type="ECO:0000313" key="4">
    <source>
        <dbReference type="Proteomes" id="UP000642107"/>
    </source>
</evidence>
<dbReference type="Pfam" id="PF12872">
    <property type="entry name" value="OST-HTH"/>
    <property type="match status" value="1"/>
</dbReference>
<dbReference type="EMBL" id="JACZDF010000003">
    <property type="protein sequence ID" value="MBD9699287.1"/>
    <property type="molecule type" value="Genomic_DNA"/>
</dbReference>
<evidence type="ECO:0000259" key="2">
    <source>
        <dbReference type="PROSITE" id="PS51644"/>
    </source>
</evidence>
<dbReference type="InterPro" id="IPR021139">
    <property type="entry name" value="NYN"/>
</dbReference>
<keyword evidence="4" id="KW-1185">Reference proteome</keyword>
<accession>A0ABR9DQ83</accession>
<dbReference type="Proteomes" id="UP000642107">
    <property type="component" value="Unassembled WGS sequence"/>
</dbReference>
<dbReference type="CDD" id="cd11297">
    <property type="entry name" value="PIN_LabA-like_N_1"/>
    <property type="match status" value="1"/>
</dbReference>
<dbReference type="InterPro" id="IPR025605">
    <property type="entry name" value="OST-HTH/LOTUS_dom"/>
</dbReference>